<dbReference type="EMBL" id="CBMC010001169">
    <property type="protein sequence ID" value="CEG02351.1"/>
    <property type="molecule type" value="Genomic_DNA"/>
</dbReference>
<evidence type="ECO:0000313" key="2">
    <source>
        <dbReference type="EMBL" id="CEG02351.1"/>
    </source>
</evidence>
<proteinExistence type="predicted"/>
<feature type="region of interest" description="Disordered" evidence="1">
    <location>
        <begin position="29"/>
        <end position="58"/>
    </location>
</feature>
<comment type="caution">
    <text evidence="2">The sequence shown here is derived from an EMBL/GenBank/DDBJ whole genome shotgun (WGS) entry which is preliminary data.</text>
</comment>
<protein>
    <submittedName>
        <fullName evidence="2">WGS project CBMC000000000 data, contig CS3220_c001177</fullName>
    </submittedName>
</protein>
<accession>A0A096PCB4</accession>
<organism evidence="2">
    <name type="scientific">Fusarium pseudograminearum CS3220</name>
    <dbReference type="NCBI Taxonomy" id="1318456"/>
    <lineage>
        <taxon>Eukaryota</taxon>
        <taxon>Fungi</taxon>
        <taxon>Dikarya</taxon>
        <taxon>Ascomycota</taxon>
        <taxon>Pezizomycotina</taxon>
        <taxon>Sordariomycetes</taxon>
        <taxon>Hypocreomycetidae</taxon>
        <taxon>Hypocreales</taxon>
        <taxon>Nectriaceae</taxon>
        <taxon>Fusarium</taxon>
    </lineage>
</organism>
<dbReference type="AlphaFoldDB" id="A0A096PCB4"/>
<evidence type="ECO:0000256" key="1">
    <source>
        <dbReference type="SAM" id="MobiDB-lite"/>
    </source>
</evidence>
<name>A0A096PCB4_FUSPS</name>
<reference evidence="2" key="1">
    <citation type="submission" date="2013-05" db="EMBL/GenBank/DDBJ databases">
        <title>Draft genome sequences of six wheat associated Fusarium spp. isolates.</title>
        <authorList>
            <person name="Moolhuijzen P.M."/>
            <person name="Manners J.M."/>
            <person name="Wilcox S."/>
            <person name="Bellgard M.I."/>
            <person name="Gardiner D.M."/>
        </authorList>
    </citation>
    <scope>NUCLEOTIDE SEQUENCE</scope>
    <source>
        <strain evidence="2">CS3220</strain>
    </source>
</reference>
<sequence>MADRFRNADQTASFRFGFKLPTNLDVISDHSISQPSAAKGPTNRHSPNPGTPELPGVDHEHLEAQHPLGALFSSHRFEERTFFLRILDPLIKLQIQRI</sequence>
<gene>
    <name evidence="2" type="ORF">BN846_0125420</name>
</gene>